<dbReference type="PROSITE" id="PS51029">
    <property type="entry name" value="MADF"/>
    <property type="match status" value="1"/>
</dbReference>
<reference evidence="3" key="1">
    <citation type="submission" date="2023-07" db="EMBL/GenBank/DDBJ databases">
        <authorList>
            <person name="Stuckert A."/>
        </authorList>
    </citation>
    <scope>NUCLEOTIDE SEQUENCE</scope>
</reference>
<dbReference type="Pfam" id="PF10545">
    <property type="entry name" value="MADF_DNA_bdg"/>
    <property type="match status" value="1"/>
</dbReference>
<dbReference type="Proteomes" id="UP001176940">
    <property type="component" value="Unassembled WGS sequence"/>
</dbReference>
<keyword evidence="4" id="KW-1185">Reference proteome</keyword>
<feature type="region of interest" description="Disordered" evidence="1">
    <location>
        <begin position="539"/>
        <end position="614"/>
    </location>
</feature>
<evidence type="ECO:0000259" key="2">
    <source>
        <dbReference type="PROSITE" id="PS51029"/>
    </source>
</evidence>
<feature type="compositionally biased region" description="Basic residues" evidence="1">
    <location>
        <begin position="1101"/>
        <end position="1116"/>
    </location>
</feature>
<evidence type="ECO:0000313" key="4">
    <source>
        <dbReference type="Proteomes" id="UP001176940"/>
    </source>
</evidence>
<sequence length="1116" mass="123628">MQILFSGGEDEEKEDPGSRIQILFSGGEDEEAEDPRSSIQILFSGGEDEEKEDPGSRIQILFSGGEDEETEDQGSRIQILFSGGEDEEKEDPGLRIQILFSGGEDEEMEDPGSRIQILFSGGEDKEKEDPGLRIQILFSGGEDEEMEDPGSRIQILFSGGEDEEAEDPRSSIQILFSGGGEDEEKEDPGSRIQILFSGGEDEEAEDSGSRIQILFSGGEDEETEDPGSRIQILFSGGGEDEVKEEPGSRYRFSFQEVKTRKREVPGSSILILKEGKRGRGRYLDAGMKTEEHNIIHEIVLRIFKYLNLPSLGLTSFGVSPYTATLHKKHDYKGSFGRPLLMHPMILFALAAAAWHWLLQDPKVVDNRMCWGTEFQRMGDIREKSWRRSSEERISVEERRRFWEDRRLHRSDREDMRDGGKIISSDLSTLSLRKREEKKEDMADRHFGILESREVTSGPERGEFTMVNLNCSELTSAPCDFLTVLAGISLRSRRFSQAGNAASVTSPRVTEAALAAAHSPVVLSLDGRILAPSRLKTVYPPDIDYGVGQNDRQKARDSVKLGVRMSSPVSSSDEEFQPRQSEVDHVSESTSTEGHRGTEQRSQGPGGRRQRVSQQDDDWIDNDLLISLVQERVPLWDSRDQQHSVNSVLRRLWSEVAQALWDGWENSPPRVRNAFVDKVRTRWRSMKDRFNKDLRAEKSAASGSGARHRLYKYHRVLAFLRPVLLMRTTHCTTVATGSGAVLQPAATDPSQPSSSAAPGGSSTLTGDQGAGPSGLPLSQSSFAAPIFAGSSRQRQRASDRSLMPEFLHLSSVLHKAIKALGDRMDVSHNLLECRIQDVAKSIDQVKADLQKPAHHFFNQIEQGMSEHLSPDLQLSVMQACNVAFVQAMQQSQSRNVAAYPTVPSLSQVNTIPTSAAYHCTATSIPSTGVLHYSANTMTSAVGHPTATTVTTAAPAWTSSAHTTMTQDPGVAYRPGTLPMQQDPSMQYRTGPPPMQQDRGLAYGTGPTPMQQDRGVAFRAGHPPMQQDPSMAYRTGPPMMQHDQAIPFRTGPTPMQPTPMQQDPSMALHIAERSTMETDCLIVEPGPDVSPAYTLQPSPRRLPPTRKTQHKAKGKRLK</sequence>
<evidence type="ECO:0000313" key="3">
    <source>
        <dbReference type="EMBL" id="CAJ0962948.1"/>
    </source>
</evidence>
<accession>A0ABN9M9Z8</accession>
<protein>
    <recommendedName>
        <fullName evidence="2">MADF domain-containing protein</fullName>
    </recommendedName>
</protein>
<gene>
    <name evidence="3" type="ORF">RIMI_LOCUS18448034</name>
</gene>
<name>A0ABN9M9Z8_9NEOB</name>
<feature type="region of interest" description="Disordered" evidence="1">
    <location>
        <begin position="1080"/>
        <end position="1116"/>
    </location>
</feature>
<feature type="region of interest" description="Disordered" evidence="1">
    <location>
        <begin position="741"/>
        <end position="774"/>
    </location>
</feature>
<dbReference type="EMBL" id="CAUEEQ010056292">
    <property type="protein sequence ID" value="CAJ0962948.1"/>
    <property type="molecule type" value="Genomic_DNA"/>
</dbReference>
<dbReference type="SMART" id="SM00595">
    <property type="entry name" value="MADF"/>
    <property type="match status" value="1"/>
</dbReference>
<evidence type="ECO:0000256" key="1">
    <source>
        <dbReference type="SAM" id="MobiDB-lite"/>
    </source>
</evidence>
<organism evidence="3 4">
    <name type="scientific">Ranitomeya imitator</name>
    <name type="common">mimic poison frog</name>
    <dbReference type="NCBI Taxonomy" id="111125"/>
    <lineage>
        <taxon>Eukaryota</taxon>
        <taxon>Metazoa</taxon>
        <taxon>Chordata</taxon>
        <taxon>Craniata</taxon>
        <taxon>Vertebrata</taxon>
        <taxon>Euteleostomi</taxon>
        <taxon>Amphibia</taxon>
        <taxon>Batrachia</taxon>
        <taxon>Anura</taxon>
        <taxon>Neobatrachia</taxon>
        <taxon>Hyloidea</taxon>
        <taxon>Dendrobatidae</taxon>
        <taxon>Dendrobatinae</taxon>
        <taxon>Ranitomeya</taxon>
    </lineage>
</organism>
<dbReference type="InterPro" id="IPR006578">
    <property type="entry name" value="MADF-dom"/>
</dbReference>
<feature type="compositionally biased region" description="Basic and acidic residues" evidence="1">
    <location>
        <begin position="580"/>
        <end position="598"/>
    </location>
</feature>
<proteinExistence type="predicted"/>
<comment type="caution">
    <text evidence="3">The sequence shown here is derived from an EMBL/GenBank/DDBJ whole genome shotgun (WGS) entry which is preliminary data.</text>
</comment>
<feature type="compositionally biased region" description="Low complexity" evidence="1">
    <location>
        <begin position="742"/>
        <end position="762"/>
    </location>
</feature>
<feature type="domain" description="MADF" evidence="2">
    <location>
        <begin position="623"/>
        <end position="724"/>
    </location>
</feature>